<sequence length="83" mass="9130">ADGPGPDRDARPRLPKRRAQEHLVPQLRDEPARRRHDDHTLHDPGLMAAFQRGIGLAEAAPPPPPVPPAGPTGPQRHDETHKE</sequence>
<feature type="non-terminal residue" evidence="2">
    <location>
        <position position="1"/>
    </location>
</feature>
<evidence type="ECO:0000313" key="2">
    <source>
        <dbReference type="EMBL" id="NKY15729.1"/>
    </source>
</evidence>
<feature type="region of interest" description="Disordered" evidence="1">
    <location>
        <begin position="1"/>
        <end position="42"/>
    </location>
</feature>
<evidence type="ECO:0000313" key="3">
    <source>
        <dbReference type="Proteomes" id="UP000570003"/>
    </source>
</evidence>
<name>A0AA44IEG2_STRE0</name>
<dbReference type="Proteomes" id="UP000570003">
    <property type="component" value="Unassembled WGS sequence"/>
</dbReference>
<reference evidence="2 3" key="1">
    <citation type="submission" date="2020-04" db="EMBL/GenBank/DDBJ databases">
        <title>MicrobeNet Type strains.</title>
        <authorList>
            <person name="Nicholson A.C."/>
        </authorList>
    </citation>
    <scope>NUCLEOTIDE SEQUENCE [LARGE SCALE GENOMIC DNA]</scope>
    <source>
        <strain evidence="2 3">DSM 40738</strain>
    </source>
</reference>
<organism evidence="2 3">
    <name type="scientific">Streptomyces somaliensis (strain ATCC 33201 / DSM 40738 / JCM 12659 / KCTC 9044 / NCTC 11332 / NRRL B-12077 / IP 733)</name>
    <dbReference type="NCBI Taxonomy" id="1134445"/>
    <lineage>
        <taxon>Bacteria</taxon>
        <taxon>Bacillati</taxon>
        <taxon>Actinomycetota</taxon>
        <taxon>Actinomycetes</taxon>
        <taxon>Kitasatosporales</taxon>
        <taxon>Streptomycetaceae</taxon>
        <taxon>Streptomyces</taxon>
    </lineage>
</organism>
<dbReference type="EMBL" id="JAAXOU010000214">
    <property type="protein sequence ID" value="NKY15729.1"/>
    <property type="molecule type" value="Genomic_DNA"/>
</dbReference>
<evidence type="ECO:0000256" key="1">
    <source>
        <dbReference type="SAM" id="MobiDB-lite"/>
    </source>
</evidence>
<keyword evidence="3" id="KW-1185">Reference proteome</keyword>
<feature type="compositionally biased region" description="Pro residues" evidence="1">
    <location>
        <begin position="60"/>
        <end position="71"/>
    </location>
</feature>
<proteinExistence type="predicted"/>
<keyword evidence="2" id="KW-0547">Nucleotide-binding</keyword>
<accession>A0AA44IEG2</accession>
<comment type="caution">
    <text evidence="2">The sequence shown here is derived from an EMBL/GenBank/DDBJ whole genome shotgun (WGS) entry which is preliminary data.</text>
</comment>
<protein>
    <submittedName>
        <fullName evidence="2">ATP-binding protein</fullName>
    </submittedName>
</protein>
<gene>
    <name evidence="2" type="ORF">HGA06_16700</name>
</gene>
<dbReference type="AlphaFoldDB" id="A0AA44IEG2"/>
<dbReference type="GO" id="GO:0005524">
    <property type="term" value="F:ATP binding"/>
    <property type="evidence" value="ECO:0007669"/>
    <property type="project" value="UniProtKB-KW"/>
</dbReference>
<feature type="compositionally biased region" description="Basic and acidic residues" evidence="1">
    <location>
        <begin position="1"/>
        <end position="12"/>
    </location>
</feature>
<feature type="compositionally biased region" description="Basic and acidic residues" evidence="1">
    <location>
        <begin position="27"/>
        <end position="42"/>
    </location>
</feature>
<keyword evidence="2" id="KW-0067">ATP-binding</keyword>
<feature type="region of interest" description="Disordered" evidence="1">
    <location>
        <begin position="54"/>
        <end position="83"/>
    </location>
</feature>